<evidence type="ECO:0000313" key="4">
    <source>
        <dbReference type="Proteomes" id="UP000617734"/>
    </source>
</evidence>
<dbReference type="GeneID" id="95356761"/>
<feature type="region of interest" description="Disordered" evidence="1">
    <location>
        <begin position="174"/>
        <end position="200"/>
    </location>
</feature>
<proteinExistence type="predicted"/>
<dbReference type="PANTHER" id="PTHR39335:SF1">
    <property type="entry name" value="BLL4220 PROTEIN"/>
    <property type="match status" value="1"/>
</dbReference>
<feature type="region of interest" description="Disordered" evidence="1">
    <location>
        <begin position="32"/>
        <end position="61"/>
    </location>
</feature>
<organism evidence="3 4">
    <name type="scientific">Kitasatospora indigofera</name>
    <dbReference type="NCBI Taxonomy" id="67307"/>
    <lineage>
        <taxon>Bacteria</taxon>
        <taxon>Bacillati</taxon>
        <taxon>Actinomycetota</taxon>
        <taxon>Actinomycetes</taxon>
        <taxon>Kitasatosporales</taxon>
        <taxon>Streptomycetaceae</taxon>
        <taxon>Kitasatospora</taxon>
    </lineage>
</organism>
<evidence type="ECO:0008006" key="5">
    <source>
        <dbReference type="Google" id="ProtNLM"/>
    </source>
</evidence>
<feature type="signal peptide" evidence="2">
    <location>
        <begin position="1"/>
        <end position="19"/>
    </location>
</feature>
<dbReference type="GO" id="GO:0043448">
    <property type="term" value="P:alkane catabolic process"/>
    <property type="evidence" value="ECO:0007669"/>
    <property type="project" value="TreeGrafter"/>
</dbReference>
<dbReference type="Proteomes" id="UP000617734">
    <property type="component" value="Unassembled WGS sequence"/>
</dbReference>
<evidence type="ECO:0000256" key="2">
    <source>
        <dbReference type="SAM" id="SignalP"/>
    </source>
</evidence>
<dbReference type="PANTHER" id="PTHR39335">
    <property type="entry name" value="BLL4220 PROTEIN"/>
    <property type="match status" value="1"/>
</dbReference>
<reference evidence="3" key="1">
    <citation type="journal article" date="2014" name="Int. J. Syst. Evol. Microbiol.">
        <title>Complete genome sequence of Corynebacterium casei LMG S-19264T (=DSM 44701T), isolated from a smear-ripened cheese.</title>
        <authorList>
            <consortium name="US DOE Joint Genome Institute (JGI-PGF)"/>
            <person name="Walter F."/>
            <person name="Albersmeier A."/>
            <person name="Kalinowski J."/>
            <person name="Ruckert C."/>
        </authorList>
    </citation>
    <scope>NUCLEOTIDE SEQUENCE</scope>
    <source>
        <strain evidence="3">JCM 4646</strain>
    </source>
</reference>
<evidence type="ECO:0000256" key="1">
    <source>
        <dbReference type="SAM" id="MobiDB-lite"/>
    </source>
</evidence>
<comment type="caution">
    <text evidence="3">The sequence shown here is derived from an EMBL/GenBank/DDBJ whole genome shotgun (WGS) entry which is preliminary data.</text>
</comment>
<name>A0A919GBU9_9ACTN</name>
<feature type="compositionally biased region" description="Low complexity" evidence="1">
    <location>
        <begin position="177"/>
        <end position="186"/>
    </location>
</feature>
<accession>A0A919GBU9</accession>
<feature type="chain" id="PRO_5038710835" description="Lipoprotein" evidence="2">
    <location>
        <begin position="20"/>
        <end position="200"/>
    </location>
</feature>
<dbReference type="AlphaFoldDB" id="A0A919GBU9"/>
<keyword evidence="2" id="KW-0732">Signal</keyword>
<dbReference type="RefSeq" id="WP_190214470.1">
    <property type="nucleotide sequence ID" value="NZ_BNBO01000054.1"/>
</dbReference>
<feature type="compositionally biased region" description="Low complexity" evidence="1">
    <location>
        <begin position="34"/>
        <end position="61"/>
    </location>
</feature>
<reference evidence="3" key="2">
    <citation type="submission" date="2020-09" db="EMBL/GenBank/DDBJ databases">
        <authorList>
            <person name="Sun Q."/>
            <person name="Ohkuma M."/>
        </authorList>
    </citation>
    <scope>NUCLEOTIDE SEQUENCE</scope>
    <source>
        <strain evidence="3">JCM 4646</strain>
    </source>
</reference>
<sequence length="200" mass="19377">MRITSRAALLTATAVTSLALVTACGSSGSGYSGSTGTSAAQPPAATAPASPGGASAPAQGGATALQAGTDAKLGAIVTDGAGFTLYRFDKDTAQPSASNCNGSCATTWPPVAAGADVSVKGIDSKLVGTVTRADGSKQLTLAGWPVYRYAPDTKPGDTKGQGVGGTWFVVTPDGKKAGAPAGQPATPAQPPATTPGGYGY</sequence>
<dbReference type="InterPro" id="IPR005297">
    <property type="entry name" value="Lipoprotein_repeat"/>
</dbReference>
<dbReference type="EMBL" id="BNBO01000054">
    <property type="protein sequence ID" value="GHH81651.1"/>
    <property type="molecule type" value="Genomic_DNA"/>
</dbReference>
<keyword evidence="4" id="KW-1185">Reference proteome</keyword>
<evidence type="ECO:0000313" key="3">
    <source>
        <dbReference type="EMBL" id="GHH81651.1"/>
    </source>
</evidence>
<protein>
    <recommendedName>
        <fullName evidence="5">Lipoprotein</fullName>
    </recommendedName>
</protein>
<dbReference type="PROSITE" id="PS51257">
    <property type="entry name" value="PROKAR_LIPOPROTEIN"/>
    <property type="match status" value="1"/>
</dbReference>
<gene>
    <name evidence="3" type="ORF">GCM10018781_64720</name>
</gene>
<dbReference type="Pfam" id="PF03640">
    <property type="entry name" value="Lipoprotein_15"/>
    <property type="match status" value="2"/>
</dbReference>